<evidence type="ECO:0000313" key="2">
    <source>
        <dbReference type="Proteomes" id="UP000045051"/>
    </source>
</evidence>
<evidence type="ECO:0008006" key="3">
    <source>
        <dbReference type="Google" id="ProtNLM"/>
    </source>
</evidence>
<dbReference type="EMBL" id="CDOI01000142">
    <property type="protein sequence ID" value="CEN46109.1"/>
    <property type="molecule type" value="Genomic_DNA"/>
</dbReference>
<proteinExistence type="predicted"/>
<sequence>MNKLIIFFVGIFISIGCNNQQPREPKFTYETYLNQDYEFQFEYPTNMDVVMNHLDGIRLGYPEKDILLGGYHAFIINDESDWVNLKEAYDQDLKSENVKYSNTEFHDEDYYFLEGIIDGKTSFMKYTINSERGFYIIEIQYTDEKDAQLCKAIVNHAKNTFKRIE</sequence>
<accession>A0A0B7I5S9</accession>
<reference evidence="1 2" key="1">
    <citation type="submission" date="2015-01" db="EMBL/GenBank/DDBJ databases">
        <authorList>
            <person name="Xiang T."/>
            <person name="Song Y."/>
            <person name="Huang L."/>
            <person name="Wang B."/>
            <person name="Wu P."/>
        </authorList>
    </citation>
    <scope>NUCLEOTIDE SEQUENCE [LARGE SCALE GENOMIC DNA]</scope>
    <source>
        <strain evidence="1 2">CcD38</strain>
    </source>
</reference>
<dbReference type="PROSITE" id="PS50007">
    <property type="entry name" value="PIPLC_X_DOMAIN"/>
    <property type="match status" value="1"/>
</dbReference>
<keyword evidence="2" id="KW-1185">Reference proteome</keyword>
<organism evidence="1 2">
    <name type="scientific">Capnocytophaga canis</name>
    <dbReference type="NCBI Taxonomy" id="1848903"/>
    <lineage>
        <taxon>Bacteria</taxon>
        <taxon>Pseudomonadati</taxon>
        <taxon>Bacteroidota</taxon>
        <taxon>Flavobacteriia</taxon>
        <taxon>Flavobacteriales</taxon>
        <taxon>Flavobacteriaceae</taxon>
        <taxon>Capnocytophaga</taxon>
    </lineage>
</organism>
<protein>
    <recommendedName>
        <fullName evidence="3">Lipoprotein</fullName>
    </recommendedName>
</protein>
<name>A0A0B7I5S9_9FLAO</name>
<evidence type="ECO:0000313" key="1">
    <source>
        <dbReference type="EMBL" id="CEN46109.1"/>
    </source>
</evidence>
<dbReference type="Proteomes" id="UP000045051">
    <property type="component" value="Unassembled WGS sequence"/>
</dbReference>
<dbReference type="PROSITE" id="PS51257">
    <property type="entry name" value="PROKAR_LIPOPROTEIN"/>
    <property type="match status" value="1"/>
</dbReference>
<dbReference type="RefSeq" id="WP_042344225.1">
    <property type="nucleotide sequence ID" value="NZ_CDOI01000142.1"/>
</dbReference>
<gene>
    <name evidence="1" type="ORF">CCAND38_310036</name>
</gene>
<dbReference type="AlphaFoldDB" id="A0A0B7I5S9"/>